<proteinExistence type="predicted"/>
<feature type="region of interest" description="Disordered" evidence="2">
    <location>
        <begin position="1"/>
        <end position="136"/>
    </location>
</feature>
<feature type="coiled-coil region" evidence="1">
    <location>
        <begin position="247"/>
        <end position="274"/>
    </location>
</feature>
<feature type="compositionally biased region" description="Acidic residues" evidence="2">
    <location>
        <begin position="119"/>
        <end position="130"/>
    </location>
</feature>
<sequence>MASQNPSAAPESTTETSRVRPDEQEKVEEAMDTADLSASSDVVSDSEATTESGDETESESEAPSVSVSGTSAASSGVAGSGSAGGGSACGSGGGAPGASGASCGSAGGVGLGLGRPLVPEEEEEEEEEEGPERIDLDEVDAPVAERLRAGLAHLSEVLEEVDALDVAIPLLPGSRGHPAAMRARAEVLAASEGIYEGVGLLWRSLVEAREVANDVQEGIVALRDESLRLGIELIDFQIQAGEWRERALTSEARLRDAELEIASLRARLGEEKEE</sequence>
<protein>
    <submittedName>
        <fullName evidence="3">Uncharacterized protein</fullName>
    </submittedName>
</protein>
<feature type="compositionally biased region" description="Gly residues" evidence="2">
    <location>
        <begin position="78"/>
        <end position="97"/>
    </location>
</feature>
<name>A0A1C1CIW2_9EURO</name>
<keyword evidence="4" id="KW-1185">Reference proteome</keyword>
<evidence type="ECO:0000256" key="1">
    <source>
        <dbReference type="SAM" id="Coils"/>
    </source>
</evidence>
<accession>A0A1C1CIW2</accession>
<evidence type="ECO:0000313" key="4">
    <source>
        <dbReference type="Proteomes" id="UP000094526"/>
    </source>
</evidence>
<feature type="compositionally biased region" description="Low complexity" evidence="2">
    <location>
        <begin position="61"/>
        <end position="77"/>
    </location>
</feature>
<comment type="caution">
    <text evidence="3">The sequence shown here is derived from an EMBL/GenBank/DDBJ whole genome shotgun (WGS) entry which is preliminary data.</text>
</comment>
<dbReference type="STRING" id="86049.A0A1C1CIW2"/>
<dbReference type="EMBL" id="LGRB01000012">
    <property type="protein sequence ID" value="OCT48464.1"/>
    <property type="molecule type" value="Genomic_DNA"/>
</dbReference>
<reference evidence="4" key="1">
    <citation type="submission" date="2015-07" db="EMBL/GenBank/DDBJ databases">
        <authorList>
            <person name="Teixeira M.M."/>
            <person name="Souza R.C."/>
            <person name="Almeida L.G."/>
            <person name="Vicente V.A."/>
            <person name="de Hoog S."/>
            <person name="Bocca A.L."/>
            <person name="de Almeida S.R."/>
            <person name="Vasconcelos A.T."/>
            <person name="Felipe M.S."/>
        </authorList>
    </citation>
    <scope>NUCLEOTIDE SEQUENCE [LARGE SCALE GENOMIC DNA]</scope>
    <source>
        <strain evidence="4">KSF</strain>
    </source>
</reference>
<gene>
    <name evidence="3" type="ORF">CLCR_04284</name>
</gene>
<feature type="compositionally biased region" description="Low complexity" evidence="2">
    <location>
        <begin position="33"/>
        <end position="51"/>
    </location>
</feature>
<feature type="compositionally biased region" description="Polar residues" evidence="2">
    <location>
        <begin position="1"/>
        <end position="16"/>
    </location>
</feature>
<keyword evidence="1" id="KW-0175">Coiled coil</keyword>
<dbReference type="VEuPathDB" id="FungiDB:G647_08588"/>
<dbReference type="AlphaFoldDB" id="A0A1C1CIW2"/>
<dbReference type="Proteomes" id="UP000094526">
    <property type="component" value="Unassembled WGS sequence"/>
</dbReference>
<feature type="compositionally biased region" description="Basic and acidic residues" evidence="2">
    <location>
        <begin position="17"/>
        <end position="29"/>
    </location>
</feature>
<dbReference type="VEuPathDB" id="FungiDB:CLCR_04284"/>
<evidence type="ECO:0000313" key="3">
    <source>
        <dbReference type="EMBL" id="OCT48464.1"/>
    </source>
</evidence>
<organism evidence="3 4">
    <name type="scientific">Cladophialophora carrionii</name>
    <dbReference type="NCBI Taxonomy" id="86049"/>
    <lineage>
        <taxon>Eukaryota</taxon>
        <taxon>Fungi</taxon>
        <taxon>Dikarya</taxon>
        <taxon>Ascomycota</taxon>
        <taxon>Pezizomycotina</taxon>
        <taxon>Eurotiomycetes</taxon>
        <taxon>Chaetothyriomycetidae</taxon>
        <taxon>Chaetothyriales</taxon>
        <taxon>Herpotrichiellaceae</taxon>
        <taxon>Cladophialophora</taxon>
    </lineage>
</organism>
<dbReference type="OrthoDB" id="4161656at2759"/>
<evidence type="ECO:0000256" key="2">
    <source>
        <dbReference type="SAM" id="MobiDB-lite"/>
    </source>
</evidence>